<evidence type="ECO:0000259" key="17">
    <source>
        <dbReference type="PROSITE" id="PS50110"/>
    </source>
</evidence>
<feature type="domain" description="Response regulatory" evidence="17">
    <location>
        <begin position="9"/>
        <end position="122"/>
    </location>
</feature>
<keyword evidence="9" id="KW-0067">ATP-binding</keyword>
<dbReference type="Pfam" id="PF00512">
    <property type="entry name" value="HisKA"/>
    <property type="match status" value="1"/>
</dbReference>
<evidence type="ECO:0000256" key="11">
    <source>
        <dbReference type="ARBA" id="ARBA00023015"/>
    </source>
</evidence>
<dbReference type="Pfam" id="PF00990">
    <property type="entry name" value="GGDEF"/>
    <property type="match status" value="1"/>
</dbReference>
<comment type="caution">
    <text evidence="19">The sequence shown here is derived from an EMBL/GenBank/DDBJ whole genome shotgun (WGS) entry which is preliminary data.</text>
</comment>
<dbReference type="PROSITE" id="PS50110">
    <property type="entry name" value="RESPONSE_REGULATORY"/>
    <property type="match status" value="2"/>
</dbReference>
<evidence type="ECO:0000256" key="14">
    <source>
        <dbReference type="ARBA" id="ARBA00023163"/>
    </source>
</evidence>
<dbReference type="InterPro" id="IPR001789">
    <property type="entry name" value="Sig_transdc_resp-reg_receiver"/>
</dbReference>
<keyword evidence="7" id="KW-0547">Nucleotide-binding</keyword>
<dbReference type="Gene3D" id="3.30.565.10">
    <property type="entry name" value="Histidine kinase-like ATPase, C-terminal domain"/>
    <property type="match status" value="1"/>
</dbReference>
<keyword evidence="4" id="KW-1003">Cell membrane</keyword>
<feature type="domain" description="Response regulatory" evidence="17">
    <location>
        <begin position="297"/>
        <end position="411"/>
    </location>
</feature>
<dbReference type="SUPFAM" id="SSF52172">
    <property type="entry name" value="CheY-like"/>
    <property type="match status" value="2"/>
</dbReference>
<dbReference type="CDD" id="cd00156">
    <property type="entry name" value="REC"/>
    <property type="match status" value="1"/>
</dbReference>
<dbReference type="GO" id="GO:0005886">
    <property type="term" value="C:plasma membrane"/>
    <property type="evidence" value="ECO:0007669"/>
    <property type="project" value="UniProtKB-SubCell"/>
</dbReference>
<evidence type="ECO:0000256" key="5">
    <source>
        <dbReference type="ARBA" id="ARBA00022553"/>
    </source>
</evidence>
<keyword evidence="20" id="KW-1185">Reference proteome</keyword>
<dbReference type="PROSITE" id="PS50109">
    <property type="entry name" value="HIS_KIN"/>
    <property type="match status" value="1"/>
</dbReference>
<dbReference type="InterPro" id="IPR011006">
    <property type="entry name" value="CheY-like_superfamily"/>
</dbReference>
<dbReference type="CDD" id="cd16922">
    <property type="entry name" value="HATPase_EvgS-ArcB-TorS-like"/>
    <property type="match status" value="1"/>
</dbReference>
<accession>A0A0F3GWW6</accession>
<dbReference type="FunFam" id="3.30.70.270:FF:000001">
    <property type="entry name" value="Diguanylate cyclase domain protein"/>
    <property type="match status" value="1"/>
</dbReference>
<feature type="domain" description="GGDEF" evidence="18">
    <location>
        <begin position="161"/>
        <end position="289"/>
    </location>
</feature>
<dbReference type="CDD" id="cd01949">
    <property type="entry name" value="GGDEF"/>
    <property type="match status" value="1"/>
</dbReference>
<dbReference type="NCBIfam" id="TIGR00254">
    <property type="entry name" value="GGDEF"/>
    <property type="match status" value="1"/>
</dbReference>
<dbReference type="PRINTS" id="PR00344">
    <property type="entry name" value="BCTRLSENSOR"/>
</dbReference>
<dbReference type="CDD" id="cd17574">
    <property type="entry name" value="REC_OmpR"/>
    <property type="match status" value="1"/>
</dbReference>
<dbReference type="SMART" id="SM00267">
    <property type="entry name" value="GGDEF"/>
    <property type="match status" value="1"/>
</dbReference>
<dbReference type="SMART" id="SM00387">
    <property type="entry name" value="HATPase_c"/>
    <property type="match status" value="1"/>
</dbReference>
<evidence type="ECO:0000256" key="2">
    <source>
        <dbReference type="ARBA" id="ARBA00004236"/>
    </source>
</evidence>
<dbReference type="SMART" id="SM00448">
    <property type="entry name" value="REC"/>
    <property type="match status" value="2"/>
</dbReference>
<name>A0A0F3GWW6_9BACT</name>
<evidence type="ECO:0000256" key="4">
    <source>
        <dbReference type="ARBA" id="ARBA00022475"/>
    </source>
</evidence>
<dbReference type="InterPro" id="IPR004358">
    <property type="entry name" value="Sig_transdc_His_kin-like_C"/>
</dbReference>
<dbReference type="FunFam" id="3.30.565.10:FF:000023">
    <property type="entry name" value="PAS domain-containing sensor histidine kinase"/>
    <property type="match status" value="1"/>
</dbReference>
<evidence type="ECO:0000259" key="16">
    <source>
        <dbReference type="PROSITE" id="PS50109"/>
    </source>
</evidence>
<dbReference type="PANTHER" id="PTHR43547:SF2">
    <property type="entry name" value="HYBRID SIGNAL TRANSDUCTION HISTIDINE KINASE C"/>
    <property type="match status" value="1"/>
</dbReference>
<dbReference type="InterPro" id="IPR003594">
    <property type="entry name" value="HATPase_dom"/>
</dbReference>
<evidence type="ECO:0000256" key="9">
    <source>
        <dbReference type="ARBA" id="ARBA00022840"/>
    </source>
</evidence>
<dbReference type="GO" id="GO:0000155">
    <property type="term" value="F:phosphorelay sensor kinase activity"/>
    <property type="evidence" value="ECO:0007669"/>
    <property type="project" value="InterPro"/>
</dbReference>
<evidence type="ECO:0000256" key="13">
    <source>
        <dbReference type="ARBA" id="ARBA00023136"/>
    </source>
</evidence>
<dbReference type="Pfam" id="PF02518">
    <property type="entry name" value="HATPase_c"/>
    <property type="match status" value="1"/>
</dbReference>
<sequence>MKEEYMVSKILIVDDDDGIRAILRSFLDSEYEVFEADNGIDGLRLIQEISPDLVILDIMMPGIDGMEVCRRLRADFRNNILYILMLTAKQDEEANALESGADDYIVKPFKKNSLLARLKKGIQRVKEKREKQLDPLTQVFNRRAFEMFFYHETEKARRYNRPLSVIMLDLDHFKDVNDTHGHPVGDLVLVEAARIIGHSCRRSDIVARYGGEEFIVISPETDIDGAVELAEQIRLAIDEQVFPVVGSVTASLGVAQLSQEPKRDLIEEADTALYDAKRSGRNRVERYEPDQPKELLNLLVVDDDPDIRNLLKLRLPRLGYKVTTASGGDEGLSLIGQINPQLVLLDQEMPVRDGFNTFLSIKALWPQMPVVMCTGHGSIELVRVFMLKGGRDFIQKPILDMETLDFRLRKILKDIDEERKAGEELAATHTKMEAEVFKSSLLASMSHELRTPLNHLMGFAQILASGAEDQVEVSLKIIEAADKLNALVDNMLEAVELEREDGLELSVVNLPGLIHELGVFFEEQVKKKGLTLKVHVPEVSIRADFQKLRQVLRNLIDNAIKFTQSGGEIKVSAREEDDHLVVYVADTGIGIAEKDFHRIFERFGKLDHETGSKSGLGMGLYIAKRLVDLLAGEITVTSEPGKGSVFSVRLKKGGI</sequence>
<dbReference type="Gene3D" id="1.10.287.130">
    <property type="match status" value="1"/>
</dbReference>
<proteinExistence type="predicted"/>
<dbReference type="InterPro" id="IPR043128">
    <property type="entry name" value="Rev_trsase/Diguanyl_cyclase"/>
</dbReference>
<comment type="subcellular location">
    <subcellularLocation>
        <location evidence="2">Cell membrane</location>
    </subcellularLocation>
</comment>
<evidence type="ECO:0000256" key="7">
    <source>
        <dbReference type="ARBA" id="ARBA00022741"/>
    </source>
</evidence>
<keyword evidence="8" id="KW-0418">Kinase</keyword>
<organism evidence="19 20">
    <name type="scientific">Candidatus Magnetobacterium bavaricum</name>
    <dbReference type="NCBI Taxonomy" id="29290"/>
    <lineage>
        <taxon>Bacteria</taxon>
        <taxon>Pseudomonadati</taxon>
        <taxon>Nitrospirota</taxon>
        <taxon>Thermodesulfovibrionia</taxon>
        <taxon>Thermodesulfovibrionales</taxon>
        <taxon>Candidatus Magnetobacteriaceae</taxon>
        <taxon>Candidatus Magnetobacterium</taxon>
    </lineage>
</organism>
<evidence type="ECO:0000256" key="3">
    <source>
        <dbReference type="ARBA" id="ARBA00012438"/>
    </source>
</evidence>
<comment type="catalytic activity">
    <reaction evidence="1">
        <text>ATP + protein L-histidine = ADP + protein N-phospho-L-histidine.</text>
        <dbReference type="EC" id="2.7.13.3"/>
    </reaction>
</comment>
<dbReference type="SUPFAM" id="SSF55073">
    <property type="entry name" value="Nucleotide cyclase"/>
    <property type="match status" value="1"/>
</dbReference>
<evidence type="ECO:0000256" key="12">
    <source>
        <dbReference type="ARBA" id="ARBA00023125"/>
    </source>
</evidence>
<evidence type="ECO:0000256" key="1">
    <source>
        <dbReference type="ARBA" id="ARBA00000085"/>
    </source>
</evidence>
<dbReference type="AlphaFoldDB" id="A0A0F3GWW6"/>
<dbReference type="Proteomes" id="UP000033423">
    <property type="component" value="Unassembled WGS sequence"/>
</dbReference>
<dbReference type="SUPFAM" id="SSF47384">
    <property type="entry name" value="Homodimeric domain of signal transducing histidine kinase"/>
    <property type="match status" value="1"/>
</dbReference>
<dbReference type="GO" id="GO:0003677">
    <property type="term" value="F:DNA binding"/>
    <property type="evidence" value="ECO:0007669"/>
    <property type="project" value="UniProtKB-KW"/>
</dbReference>
<dbReference type="EC" id="2.7.13.3" evidence="3"/>
<keyword evidence="14" id="KW-0804">Transcription</keyword>
<evidence type="ECO:0000256" key="8">
    <source>
        <dbReference type="ARBA" id="ARBA00022777"/>
    </source>
</evidence>
<protein>
    <recommendedName>
        <fullName evidence="3">histidine kinase</fullName>
        <ecNumber evidence="3">2.7.13.3</ecNumber>
    </recommendedName>
</protein>
<dbReference type="Gene3D" id="3.40.50.2300">
    <property type="match status" value="2"/>
</dbReference>
<evidence type="ECO:0000256" key="10">
    <source>
        <dbReference type="ARBA" id="ARBA00023012"/>
    </source>
</evidence>
<gene>
    <name evidence="19" type="ORF">MBAV_001468</name>
</gene>
<dbReference type="SUPFAM" id="SSF55874">
    <property type="entry name" value="ATPase domain of HSP90 chaperone/DNA topoisomerase II/histidine kinase"/>
    <property type="match status" value="1"/>
</dbReference>
<feature type="modified residue" description="4-aspartylphosphate" evidence="15">
    <location>
        <position position="346"/>
    </location>
</feature>
<keyword evidence="13" id="KW-0472">Membrane</keyword>
<dbReference type="PANTHER" id="PTHR43547">
    <property type="entry name" value="TWO-COMPONENT HISTIDINE KINASE"/>
    <property type="match status" value="1"/>
</dbReference>
<dbReference type="CDD" id="cd00082">
    <property type="entry name" value="HisKA"/>
    <property type="match status" value="1"/>
</dbReference>
<feature type="modified residue" description="4-aspartylphosphate" evidence="15">
    <location>
        <position position="57"/>
    </location>
</feature>
<keyword evidence="5 15" id="KW-0597">Phosphoprotein</keyword>
<dbReference type="InterPro" id="IPR029787">
    <property type="entry name" value="Nucleotide_cyclase"/>
</dbReference>
<feature type="domain" description="Histidine kinase" evidence="16">
    <location>
        <begin position="444"/>
        <end position="654"/>
    </location>
</feature>
<keyword evidence="11" id="KW-0805">Transcription regulation</keyword>
<dbReference type="FunFam" id="3.40.50.2300:FF:000001">
    <property type="entry name" value="DNA-binding response regulator PhoB"/>
    <property type="match status" value="1"/>
</dbReference>
<dbReference type="PROSITE" id="PS50887">
    <property type="entry name" value="GGDEF"/>
    <property type="match status" value="1"/>
</dbReference>
<reference evidence="19 20" key="1">
    <citation type="submission" date="2015-02" db="EMBL/GenBank/DDBJ databases">
        <title>Single-cell genomics of uncultivated deep-branching MTB reveals a conserved set of magnetosome genes.</title>
        <authorList>
            <person name="Kolinko S."/>
            <person name="Richter M."/>
            <person name="Glockner F.O."/>
            <person name="Brachmann A."/>
            <person name="Schuler D."/>
        </authorList>
    </citation>
    <scope>NUCLEOTIDE SEQUENCE [LARGE SCALE GENOMIC DNA]</scope>
    <source>
        <strain evidence="19">TM-1</strain>
    </source>
</reference>
<dbReference type="SMART" id="SM00388">
    <property type="entry name" value="HisKA"/>
    <property type="match status" value="1"/>
</dbReference>
<evidence type="ECO:0000256" key="15">
    <source>
        <dbReference type="PROSITE-ProRule" id="PRU00169"/>
    </source>
</evidence>
<evidence type="ECO:0000313" key="20">
    <source>
        <dbReference type="Proteomes" id="UP000033423"/>
    </source>
</evidence>
<evidence type="ECO:0000313" key="19">
    <source>
        <dbReference type="EMBL" id="KJU86337.1"/>
    </source>
</evidence>
<dbReference type="InterPro" id="IPR036097">
    <property type="entry name" value="HisK_dim/P_sf"/>
</dbReference>
<dbReference type="InterPro" id="IPR005467">
    <property type="entry name" value="His_kinase_dom"/>
</dbReference>
<dbReference type="EMBL" id="LACI01000642">
    <property type="protein sequence ID" value="KJU86337.1"/>
    <property type="molecule type" value="Genomic_DNA"/>
</dbReference>
<keyword evidence="10" id="KW-0902">Two-component regulatory system</keyword>
<dbReference type="Pfam" id="PF00072">
    <property type="entry name" value="Response_reg"/>
    <property type="match status" value="2"/>
</dbReference>
<dbReference type="InterPro" id="IPR003661">
    <property type="entry name" value="HisK_dim/P_dom"/>
</dbReference>
<keyword evidence="6" id="KW-0808">Transferase</keyword>
<keyword evidence="12" id="KW-0238">DNA-binding</keyword>
<dbReference type="Gene3D" id="3.30.70.270">
    <property type="match status" value="1"/>
</dbReference>
<dbReference type="GO" id="GO:0005524">
    <property type="term" value="F:ATP binding"/>
    <property type="evidence" value="ECO:0007669"/>
    <property type="project" value="UniProtKB-KW"/>
</dbReference>
<evidence type="ECO:0000256" key="6">
    <source>
        <dbReference type="ARBA" id="ARBA00022679"/>
    </source>
</evidence>
<dbReference type="InterPro" id="IPR036890">
    <property type="entry name" value="HATPase_C_sf"/>
</dbReference>
<evidence type="ECO:0000259" key="18">
    <source>
        <dbReference type="PROSITE" id="PS50887"/>
    </source>
</evidence>
<dbReference type="InterPro" id="IPR000160">
    <property type="entry name" value="GGDEF_dom"/>
</dbReference>